<comment type="caution">
    <text evidence="5">The sequence shown here is derived from an EMBL/GenBank/DDBJ whole genome shotgun (WGS) entry which is preliminary data.</text>
</comment>
<dbReference type="PANTHER" id="PTHR43477:SF1">
    <property type="entry name" value="DIHYDROANTICAPSIN 7-DEHYDROGENASE"/>
    <property type="match status" value="1"/>
</dbReference>
<dbReference type="Gene3D" id="3.40.50.720">
    <property type="entry name" value="NAD(P)-binding Rossmann-like Domain"/>
    <property type="match status" value="1"/>
</dbReference>
<name>A0ABP6IEX5_9ACTN</name>
<dbReference type="PANTHER" id="PTHR43477">
    <property type="entry name" value="DIHYDROANTICAPSIN 7-DEHYDROGENASE"/>
    <property type="match status" value="1"/>
</dbReference>
<dbReference type="InterPro" id="IPR057326">
    <property type="entry name" value="KR_dom"/>
</dbReference>
<dbReference type="PRINTS" id="PR00080">
    <property type="entry name" value="SDRFAMILY"/>
</dbReference>
<dbReference type="InterPro" id="IPR020904">
    <property type="entry name" value="Sc_DH/Rdtase_CS"/>
</dbReference>
<evidence type="ECO:0000256" key="1">
    <source>
        <dbReference type="ARBA" id="ARBA00006484"/>
    </source>
</evidence>
<dbReference type="EMBL" id="BAAAVI010000025">
    <property type="protein sequence ID" value="GAA2876900.1"/>
    <property type="molecule type" value="Genomic_DNA"/>
</dbReference>
<dbReference type="SUPFAM" id="SSF51735">
    <property type="entry name" value="NAD(P)-binding Rossmann-fold domains"/>
    <property type="match status" value="1"/>
</dbReference>
<protein>
    <submittedName>
        <fullName evidence="5">SDR family oxidoreductase</fullName>
    </submittedName>
</protein>
<dbReference type="RefSeq" id="WP_425582003.1">
    <property type="nucleotide sequence ID" value="NZ_BAAAVI010000025.1"/>
</dbReference>
<accession>A0ABP6IEX5</accession>
<evidence type="ECO:0000313" key="6">
    <source>
        <dbReference type="Proteomes" id="UP001500831"/>
    </source>
</evidence>
<dbReference type="PRINTS" id="PR00081">
    <property type="entry name" value="GDHRDH"/>
</dbReference>
<keyword evidence="2" id="KW-0560">Oxidoreductase</keyword>
<dbReference type="SMART" id="SM00822">
    <property type="entry name" value="PKS_KR"/>
    <property type="match status" value="1"/>
</dbReference>
<keyword evidence="6" id="KW-1185">Reference proteome</keyword>
<dbReference type="Proteomes" id="UP001500831">
    <property type="component" value="Unassembled WGS sequence"/>
</dbReference>
<reference evidence="6" key="1">
    <citation type="journal article" date="2019" name="Int. J. Syst. Evol. Microbiol.">
        <title>The Global Catalogue of Microorganisms (GCM) 10K type strain sequencing project: providing services to taxonomists for standard genome sequencing and annotation.</title>
        <authorList>
            <consortium name="The Broad Institute Genomics Platform"/>
            <consortium name="The Broad Institute Genome Sequencing Center for Infectious Disease"/>
            <person name="Wu L."/>
            <person name="Ma J."/>
        </authorList>
    </citation>
    <scope>NUCLEOTIDE SEQUENCE [LARGE SCALE GENOMIC DNA]</scope>
    <source>
        <strain evidence="6">JCM 6242</strain>
    </source>
</reference>
<evidence type="ECO:0000259" key="4">
    <source>
        <dbReference type="SMART" id="SM00822"/>
    </source>
</evidence>
<feature type="compositionally biased region" description="Low complexity" evidence="3">
    <location>
        <begin position="17"/>
        <end position="26"/>
    </location>
</feature>
<dbReference type="Pfam" id="PF13561">
    <property type="entry name" value="adh_short_C2"/>
    <property type="match status" value="1"/>
</dbReference>
<dbReference type="CDD" id="cd05233">
    <property type="entry name" value="SDR_c"/>
    <property type="match status" value="1"/>
</dbReference>
<dbReference type="InterPro" id="IPR051122">
    <property type="entry name" value="SDR_DHRS6-like"/>
</dbReference>
<evidence type="ECO:0000313" key="5">
    <source>
        <dbReference type="EMBL" id="GAA2876900.1"/>
    </source>
</evidence>
<dbReference type="PROSITE" id="PS00061">
    <property type="entry name" value="ADH_SHORT"/>
    <property type="match status" value="1"/>
</dbReference>
<evidence type="ECO:0000256" key="3">
    <source>
        <dbReference type="SAM" id="MobiDB-lite"/>
    </source>
</evidence>
<sequence length="278" mass="28166">MNHPDGGAGPVRTGEHTGATGAGRADAQARDRAAAGRFVGRTAVVTGGASGIGAATARRLAAEGAAVLVVDVSEAGEALAAELRAAGGRADFLPGDVSREDTWDRVAGWGPVDVIVSNAYTVDVAPAHETSLESWNRQIGVSLTGTFLAARRLLPDLARTGGAMVITSSVHALVGLPGHPAYAAAKGGLTALTRQLAVEYGPAARVNCVIPGPVMTPAWDRVDEQGRADSVRATVLRRFGSPDEVAAAIAFLASPEASFVTGASLVVDGGWSVVKDSA</sequence>
<dbReference type="InterPro" id="IPR002347">
    <property type="entry name" value="SDR_fam"/>
</dbReference>
<evidence type="ECO:0000256" key="2">
    <source>
        <dbReference type="ARBA" id="ARBA00023002"/>
    </source>
</evidence>
<feature type="region of interest" description="Disordered" evidence="3">
    <location>
        <begin position="1"/>
        <end position="29"/>
    </location>
</feature>
<gene>
    <name evidence="5" type="ORF">GCM10010517_38190</name>
</gene>
<comment type="similarity">
    <text evidence="1">Belongs to the short-chain dehydrogenases/reductases (SDR) family.</text>
</comment>
<proteinExistence type="inferred from homology"/>
<organism evidence="5 6">
    <name type="scientific">Streptosporangium fragile</name>
    <dbReference type="NCBI Taxonomy" id="46186"/>
    <lineage>
        <taxon>Bacteria</taxon>
        <taxon>Bacillati</taxon>
        <taxon>Actinomycetota</taxon>
        <taxon>Actinomycetes</taxon>
        <taxon>Streptosporangiales</taxon>
        <taxon>Streptosporangiaceae</taxon>
        <taxon>Streptosporangium</taxon>
    </lineage>
</organism>
<feature type="domain" description="Ketoreductase" evidence="4">
    <location>
        <begin position="41"/>
        <end position="225"/>
    </location>
</feature>
<dbReference type="InterPro" id="IPR036291">
    <property type="entry name" value="NAD(P)-bd_dom_sf"/>
</dbReference>